<proteinExistence type="predicted"/>
<evidence type="ECO:0000313" key="2">
    <source>
        <dbReference type="Proteomes" id="UP000439123"/>
    </source>
</evidence>
<dbReference type="AlphaFoldDB" id="A0A653LC46"/>
<name>A0A653LC46_AERVE</name>
<protein>
    <submittedName>
        <fullName evidence="1">Uncharacterized protein</fullName>
    </submittedName>
</protein>
<organism evidence="1 2">
    <name type="scientific">Aeromonas veronii</name>
    <dbReference type="NCBI Taxonomy" id="654"/>
    <lineage>
        <taxon>Bacteria</taxon>
        <taxon>Pseudomonadati</taxon>
        <taxon>Pseudomonadota</taxon>
        <taxon>Gammaproteobacteria</taxon>
        <taxon>Aeromonadales</taxon>
        <taxon>Aeromonadaceae</taxon>
        <taxon>Aeromonas</taxon>
    </lineage>
</organism>
<reference evidence="1 2" key="1">
    <citation type="submission" date="2019-10" db="EMBL/GenBank/DDBJ databases">
        <authorList>
            <person name="Karimi E."/>
        </authorList>
    </citation>
    <scope>NUCLEOTIDE SEQUENCE [LARGE SCALE GENOMIC DNA]</scope>
    <source>
        <strain evidence="1">Aeromonas sp. 8C</strain>
    </source>
</reference>
<accession>A0A653LC46</accession>
<dbReference type="Proteomes" id="UP000439123">
    <property type="component" value="Unassembled WGS sequence"/>
</dbReference>
<evidence type="ECO:0000313" key="1">
    <source>
        <dbReference type="EMBL" id="VXA88834.1"/>
    </source>
</evidence>
<gene>
    <name evidence="1" type="ORF">AERO8C_70462</name>
</gene>
<dbReference type="EMBL" id="CABWLC010000020">
    <property type="protein sequence ID" value="VXA88834.1"/>
    <property type="molecule type" value="Genomic_DNA"/>
</dbReference>
<sequence>MSLAISKVVSFDLFIYKQLVKFILFMF</sequence>